<dbReference type="SUPFAM" id="SSF55120">
    <property type="entry name" value="Pseudouridine synthase"/>
    <property type="match status" value="1"/>
</dbReference>
<feature type="domain" description="Pseudouridine synthase RsuA/RluA-like" evidence="2">
    <location>
        <begin position="351"/>
        <end position="499"/>
    </location>
</feature>
<gene>
    <name evidence="3" type="ORF">C9994_03655</name>
</gene>
<dbReference type="InterPro" id="IPR006145">
    <property type="entry name" value="PsdUridine_synth_RsuA/RluA"/>
</dbReference>
<dbReference type="InterPro" id="IPR006224">
    <property type="entry name" value="PsdUridine_synth_RluA-like_CS"/>
</dbReference>
<evidence type="ECO:0000313" key="3">
    <source>
        <dbReference type="EMBL" id="PTB97284.1"/>
    </source>
</evidence>
<organism evidence="3 4">
    <name type="scientific">Marivirga lumbricoides</name>
    <dbReference type="NCBI Taxonomy" id="1046115"/>
    <lineage>
        <taxon>Bacteria</taxon>
        <taxon>Pseudomonadati</taxon>
        <taxon>Bacteroidota</taxon>
        <taxon>Cytophagia</taxon>
        <taxon>Cytophagales</taxon>
        <taxon>Marivirgaceae</taxon>
        <taxon>Marivirga</taxon>
    </lineage>
</organism>
<dbReference type="InterPro" id="IPR050188">
    <property type="entry name" value="RluA_PseudoU_synthase"/>
</dbReference>
<dbReference type="Pfam" id="PF00849">
    <property type="entry name" value="PseudoU_synth_2"/>
    <property type="match status" value="1"/>
</dbReference>
<dbReference type="PANTHER" id="PTHR21600:SF89">
    <property type="entry name" value="RIBOSOMAL LARGE SUBUNIT PSEUDOURIDINE SYNTHASE A"/>
    <property type="match status" value="1"/>
</dbReference>
<dbReference type="AlphaFoldDB" id="A0A2T4DTW8"/>
<dbReference type="GO" id="GO:0009982">
    <property type="term" value="F:pseudouridine synthase activity"/>
    <property type="evidence" value="ECO:0007669"/>
    <property type="project" value="InterPro"/>
</dbReference>
<dbReference type="GO" id="GO:0003723">
    <property type="term" value="F:RNA binding"/>
    <property type="evidence" value="ECO:0007669"/>
    <property type="project" value="InterPro"/>
</dbReference>
<comment type="caution">
    <text evidence="3">The sequence shown here is derived from an EMBL/GenBank/DDBJ whole genome shotgun (WGS) entry which is preliminary data.</text>
</comment>
<keyword evidence="1" id="KW-0175">Coiled coil</keyword>
<evidence type="ECO:0000259" key="2">
    <source>
        <dbReference type="Pfam" id="PF00849"/>
    </source>
</evidence>
<dbReference type="CDD" id="cd02869">
    <property type="entry name" value="PseudoU_synth_RluA_like"/>
    <property type="match status" value="1"/>
</dbReference>
<dbReference type="GO" id="GO:0140098">
    <property type="term" value="F:catalytic activity, acting on RNA"/>
    <property type="evidence" value="ECO:0007669"/>
    <property type="project" value="UniProtKB-ARBA"/>
</dbReference>
<accession>A0A2T4DTW8</accession>
<feature type="coiled-coil region" evidence="1">
    <location>
        <begin position="197"/>
        <end position="224"/>
    </location>
</feature>
<dbReference type="PANTHER" id="PTHR21600">
    <property type="entry name" value="MITOCHONDRIAL RNA PSEUDOURIDINE SYNTHASE"/>
    <property type="match status" value="1"/>
</dbReference>
<proteinExistence type="predicted"/>
<evidence type="ECO:0000256" key="1">
    <source>
        <dbReference type="SAM" id="Coils"/>
    </source>
</evidence>
<dbReference type="GO" id="GO:0000455">
    <property type="term" value="P:enzyme-directed rRNA pseudouridine synthesis"/>
    <property type="evidence" value="ECO:0007669"/>
    <property type="project" value="TreeGrafter"/>
</dbReference>
<dbReference type="EMBL" id="PYVU01000019">
    <property type="protein sequence ID" value="PTB97284.1"/>
    <property type="molecule type" value="Genomic_DNA"/>
</dbReference>
<protein>
    <submittedName>
        <fullName evidence="3">RNA pseudouridine synthase</fullName>
    </submittedName>
</protein>
<dbReference type="Gene3D" id="3.30.2350.10">
    <property type="entry name" value="Pseudouridine synthase"/>
    <property type="match status" value="1"/>
</dbReference>
<dbReference type="Proteomes" id="UP000240608">
    <property type="component" value="Unassembled WGS sequence"/>
</dbReference>
<evidence type="ECO:0000313" key="4">
    <source>
        <dbReference type="Proteomes" id="UP000240608"/>
    </source>
</evidence>
<name>A0A2T4DTW8_9BACT</name>
<dbReference type="PROSITE" id="PS01129">
    <property type="entry name" value="PSI_RLU"/>
    <property type="match status" value="1"/>
</dbReference>
<sequence length="548" mass="62861">MSDSHFIHFKSSIEGVALPEKFTFPFSYQPHPLAELAADEVQQELKKSYSGKEISGKMYGVLIVQNEQNELGYLVAFSGQEETDAHAIPFVPPLFNRLGAEGFFRKGEEELLAMNKRAAELEIDPHFLELKKQLSKEKAKADADLEHRQRLKHKAKMDRKRQRENAQATLTGNEINLLQKKLEQESIAHHYEYRDLLTDWRERIALIQEQVDQYSDEINQLKWQRKAKSADLQQQLFNQYHFLNKYGEKKNVTQIFEDYGTPPAGAGDCAAPKLLQYAFRNNFKPICMAEFWWGKTPKAELRKEGRFYPACSGKCKPILAHMLHGMDLDDDPLLNYKADDKDIEQLYEDEHLLVIHKPSGLLTAPSRLIKDSVYSRMQTKYPDADGPLVAHRLDKLTSGLMIIAKSKSVYVDIQDQFMARTISKRYVALLDGPVQGKNGEIHLPLAVDENNRPMQKVCYEKGRTAKTLWKVIESNAHKTLIQFTPITGRTHQLRVHAAHPDGLNTPIVGDKLYGKEADRLKLHAAYLRFVHPVTQKKMEFNLEPPFGL</sequence>
<dbReference type="InterPro" id="IPR020103">
    <property type="entry name" value="PsdUridine_synth_cat_dom_sf"/>
</dbReference>
<reference evidence="3 4" key="1">
    <citation type="submission" date="2018-03" db="EMBL/GenBank/DDBJ databases">
        <title>Cross-interface Injection: A General Nanoliter Liquid Handling Method Applied to Single Cells Genome Amplification Automated Nanoliter Liquid Handling Applied to Single Cell Multiple Displacement Amplification.</title>
        <authorList>
            <person name="Yun J."/>
            <person name="Xu P."/>
            <person name="Xu J."/>
            <person name="Dai X."/>
            <person name="Wang Y."/>
            <person name="Zheng X."/>
            <person name="Cao C."/>
            <person name="Yi Q."/>
            <person name="Zhu Y."/>
            <person name="Wang L."/>
            <person name="Dong Z."/>
            <person name="Huang Y."/>
            <person name="Huang L."/>
            <person name="Du W."/>
        </authorList>
    </citation>
    <scope>NUCLEOTIDE SEQUENCE [LARGE SCALE GENOMIC DNA]</scope>
    <source>
        <strain evidence="3 4">Z-D1-2</strain>
    </source>
</reference>